<proteinExistence type="predicted"/>
<dbReference type="AlphaFoldDB" id="A0A387G1F1"/>
<reference evidence="1 2" key="1">
    <citation type="submission" date="2018-10" db="EMBL/GenBank/DDBJ databases">
        <title>Rhizobium etli, R. leguminosarum and a new Rhizobium genospecies from Phaseolus dumosus.</title>
        <authorList>
            <person name="Ramirez-Puebla S.T."/>
            <person name="Rogel-Hernandez M.A."/>
            <person name="Guerrero G."/>
            <person name="Ormeno-Orrillo E."/>
            <person name="Martinez-Romero J.C."/>
            <person name="Negrete-Yankelevich S."/>
            <person name="Martinez-Romero E."/>
        </authorList>
    </citation>
    <scope>NUCLEOTIDE SEQUENCE [LARGE SCALE GENOMIC DNA]</scope>
    <source>
        <strain evidence="1 2">CCGE525</strain>
        <plasmid evidence="2">prccge525c</plasmid>
    </source>
</reference>
<dbReference type="EMBL" id="CP032695">
    <property type="protein sequence ID" value="AYG63657.1"/>
    <property type="molecule type" value="Genomic_DNA"/>
</dbReference>
<sequence length="95" mass="10007">MDDLNANIDGSIVLDRDVRFFGSVAGTLTVPAGRRFELHGSVGKDLIVEKGAAAIVAGIVHGTLINKGGDVLLTGVAERLEDRDPARPTRREAVS</sequence>
<evidence type="ECO:0000313" key="1">
    <source>
        <dbReference type="EMBL" id="AYG63657.1"/>
    </source>
</evidence>
<evidence type="ECO:0008006" key="3">
    <source>
        <dbReference type="Google" id="ProtNLM"/>
    </source>
</evidence>
<dbReference type="Proteomes" id="UP000282195">
    <property type="component" value="Plasmid pRCCGE525c"/>
</dbReference>
<dbReference type="RefSeq" id="WP_120708553.1">
    <property type="nucleotide sequence ID" value="NZ_CP032695.1"/>
</dbReference>
<gene>
    <name evidence="1" type="ORF">CCGE525_34105</name>
</gene>
<keyword evidence="1" id="KW-0614">Plasmid</keyword>
<protein>
    <recommendedName>
        <fullName evidence="3">Polymer-forming cytoskeletal protein</fullName>
    </recommendedName>
</protein>
<keyword evidence="2" id="KW-1185">Reference proteome</keyword>
<dbReference type="OrthoDB" id="7510721at2"/>
<name>A0A387G1F1_9HYPH</name>
<evidence type="ECO:0000313" key="2">
    <source>
        <dbReference type="Proteomes" id="UP000282195"/>
    </source>
</evidence>
<accession>A0A387G1F1</accession>
<organism evidence="1 2">
    <name type="scientific">Rhizobium jaguaris</name>
    <dbReference type="NCBI Taxonomy" id="1312183"/>
    <lineage>
        <taxon>Bacteria</taxon>
        <taxon>Pseudomonadati</taxon>
        <taxon>Pseudomonadota</taxon>
        <taxon>Alphaproteobacteria</taxon>
        <taxon>Hyphomicrobiales</taxon>
        <taxon>Rhizobiaceae</taxon>
        <taxon>Rhizobium/Agrobacterium group</taxon>
        <taxon>Rhizobium</taxon>
    </lineage>
</organism>
<dbReference type="KEGG" id="rjg:CCGE525_34105"/>
<geneLocation type="plasmid" evidence="2">
    <name>prccge525c</name>
</geneLocation>